<gene>
    <name evidence="1" type="ORF">NCTC12360_00634</name>
</gene>
<protein>
    <submittedName>
        <fullName evidence="1">Uncharacterized protein</fullName>
    </submittedName>
</protein>
<evidence type="ECO:0000313" key="1">
    <source>
        <dbReference type="EMBL" id="STD82214.1"/>
    </source>
</evidence>
<organism evidence="1 2">
    <name type="scientific">Enterococcus gallinarum</name>
    <dbReference type="NCBI Taxonomy" id="1353"/>
    <lineage>
        <taxon>Bacteria</taxon>
        <taxon>Bacillati</taxon>
        <taxon>Bacillota</taxon>
        <taxon>Bacilli</taxon>
        <taxon>Lactobacillales</taxon>
        <taxon>Enterococcaceae</taxon>
        <taxon>Enterococcus</taxon>
    </lineage>
</organism>
<dbReference type="AlphaFoldDB" id="A0A376GZ75"/>
<proteinExistence type="predicted"/>
<accession>A0A376GZ75</accession>
<dbReference type="EMBL" id="UFYW01000001">
    <property type="protein sequence ID" value="STD82214.1"/>
    <property type="molecule type" value="Genomic_DNA"/>
</dbReference>
<evidence type="ECO:0000313" key="2">
    <source>
        <dbReference type="Proteomes" id="UP000254807"/>
    </source>
</evidence>
<sequence length="84" mass="10052">MNIHFFFMNFLFFFSIEKSTLFTSKQKKRHREKEQQQPQFLCSTDLNLVISNDFFASDTSHSFDKKVPNNSVIQNIQLENRKNT</sequence>
<name>A0A376GZ75_ENTGA</name>
<dbReference type="Proteomes" id="UP000254807">
    <property type="component" value="Unassembled WGS sequence"/>
</dbReference>
<keyword evidence="2" id="KW-1185">Reference proteome</keyword>
<reference evidence="1 2" key="1">
    <citation type="submission" date="2018-06" db="EMBL/GenBank/DDBJ databases">
        <authorList>
            <consortium name="Pathogen Informatics"/>
            <person name="Doyle S."/>
        </authorList>
    </citation>
    <scope>NUCLEOTIDE SEQUENCE [LARGE SCALE GENOMIC DNA]</scope>
    <source>
        <strain evidence="1 2">NCTC12360</strain>
    </source>
</reference>